<dbReference type="EMBL" id="JAUSTP010000001">
    <property type="protein sequence ID" value="MDQ0188552.1"/>
    <property type="molecule type" value="Genomic_DNA"/>
</dbReference>
<feature type="region of interest" description="Disordered" evidence="1">
    <location>
        <begin position="1"/>
        <end position="27"/>
    </location>
</feature>
<evidence type="ECO:0000313" key="3">
    <source>
        <dbReference type="Proteomes" id="UP001232973"/>
    </source>
</evidence>
<dbReference type="Proteomes" id="UP001232973">
    <property type="component" value="Unassembled WGS sequence"/>
</dbReference>
<reference evidence="2 3" key="1">
    <citation type="submission" date="2023-07" db="EMBL/GenBank/DDBJ databases">
        <title>Genomic Encyclopedia of Type Strains, Phase IV (KMG-IV): sequencing the most valuable type-strain genomes for metagenomic binning, comparative biology and taxonomic classification.</title>
        <authorList>
            <person name="Goeker M."/>
        </authorList>
    </citation>
    <scope>NUCLEOTIDE SEQUENCE [LARGE SCALE GENOMIC DNA]</scope>
    <source>
        <strain evidence="2 3">DSM 4006</strain>
    </source>
</reference>
<proteinExistence type="predicted"/>
<name>A0ABT9XEE2_9BACL</name>
<keyword evidence="3" id="KW-1185">Reference proteome</keyword>
<gene>
    <name evidence="2" type="ORF">J2S03_000356</name>
</gene>
<evidence type="ECO:0000256" key="1">
    <source>
        <dbReference type="SAM" id="MobiDB-lite"/>
    </source>
</evidence>
<protein>
    <submittedName>
        <fullName evidence="2">Uncharacterized protein</fullName>
    </submittedName>
</protein>
<evidence type="ECO:0000313" key="2">
    <source>
        <dbReference type="EMBL" id="MDQ0188552.1"/>
    </source>
</evidence>
<accession>A0ABT9XEE2</accession>
<comment type="caution">
    <text evidence="2">The sequence shown here is derived from an EMBL/GenBank/DDBJ whole genome shotgun (WGS) entry which is preliminary data.</text>
</comment>
<organism evidence="2 3">
    <name type="scientific">Alicyclobacillus cycloheptanicus</name>
    <dbReference type="NCBI Taxonomy" id="1457"/>
    <lineage>
        <taxon>Bacteria</taxon>
        <taxon>Bacillati</taxon>
        <taxon>Bacillota</taxon>
        <taxon>Bacilli</taxon>
        <taxon>Bacillales</taxon>
        <taxon>Alicyclobacillaceae</taxon>
        <taxon>Alicyclobacillus</taxon>
    </lineage>
</organism>
<sequence>MYTSPPIRPRADGSSGRRPGGFGVWGQAAPHTGRFIAEWSKKKGGILKRIPQNVLLGVERNQNKTPFDKKNIPKWKRCQ</sequence>